<dbReference type="GO" id="GO:0005886">
    <property type="term" value="C:plasma membrane"/>
    <property type="evidence" value="ECO:0007669"/>
    <property type="project" value="UniProtKB-SubCell"/>
</dbReference>
<evidence type="ECO:0000256" key="9">
    <source>
        <dbReference type="ARBA" id="ARBA00023157"/>
    </source>
</evidence>
<dbReference type="Proteomes" id="UP001205998">
    <property type="component" value="Unassembled WGS sequence"/>
</dbReference>
<keyword evidence="3" id="KW-0716">Sensory transduction</keyword>
<keyword evidence="7" id="KW-0297">G-protein coupled receptor</keyword>
<dbReference type="GO" id="GO:0004930">
    <property type="term" value="F:G protein-coupled receptor activity"/>
    <property type="evidence" value="ECO:0007669"/>
    <property type="project" value="UniProtKB-KW"/>
</dbReference>
<feature type="transmembrane region" description="Helical" evidence="13">
    <location>
        <begin position="62"/>
        <end position="88"/>
    </location>
</feature>
<dbReference type="PROSITE" id="PS50262">
    <property type="entry name" value="G_PROTEIN_RECEP_F1_2"/>
    <property type="match status" value="1"/>
</dbReference>
<evidence type="ECO:0000256" key="11">
    <source>
        <dbReference type="ARBA" id="ARBA00023180"/>
    </source>
</evidence>
<evidence type="ECO:0000256" key="8">
    <source>
        <dbReference type="ARBA" id="ARBA00023136"/>
    </source>
</evidence>
<gene>
    <name evidence="15" type="ORF">C0J50_23971</name>
</gene>
<evidence type="ECO:0000256" key="5">
    <source>
        <dbReference type="ARBA" id="ARBA00022725"/>
    </source>
</evidence>
<keyword evidence="8 13" id="KW-0472">Membrane</keyword>
<dbReference type="InterPro" id="IPR000276">
    <property type="entry name" value="GPCR_Rhodpsn"/>
</dbReference>
<dbReference type="EMBL" id="MU551727">
    <property type="protein sequence ID" value="KAI5616456.1"/>
    <property type="molecule type" value="Genomic_DNA"/>
</dbReference>
<dbReference type="Gene3D" id="1.20.1070.10">
    <property type="entry name" value="Rhodopsin 7-helix transmembrane proteins"/>
    <property type="match status" value="1"/>
</dbReference>
<feature type="transmembrane region" description="Helical" evidence="13">
    <location>
        <begin position="100"/>
        <end position="119"/>
    </location>
</feature>
<protein>
    <submittedName>
        <fullName evidence="15">Odorant receptor, family G, subfamily 106, member 7</fullName>
    </submittedName>
</protein>
<evidence type="ECO:0000313" key="15">
    <source>
        <dbReference type="EMBL" id="KAI5616456.1"/>
    </source>
</evidence>
<evidence type="ECO:0000313" key="16">
    <source>
        <dbReference type="Proteomes" id="UP001205998"/>
    </source>
</evidence>
<keyword evidence="9" id="KW-1015">Disulfide bond</keyword>
<dbReference type="AlphaFoldDB" id="A0AAD5AHX1"/>
<accession>A0AAD5AHX1</accession>
<keyword evidence="4 13" id="KW-0812">Transmembrane</keyword>
<feature type="non-terminal residue" evidence="15">
    <location>
        <position position="312"/>
    </location>
</feature>
<reference evidence="15" key="1">
    <citation type="submission" date="2018-07" db="EMBL/GenBank/DDBJ databases">
        <title>Comparative genomics of catfishes provides insights into carnivory and benthic adaptation.</title>
        <authorList>
            <person name="Zhang Y."/>
            <person name="Wang D."/>
            <person name="Peng Z."/>
            <person name="Zheng S."/>
            <person name="Shao F."/>
            <person name="Tao W."/>
        </authorList>
    </citation>
    <scope>NUCLEOTIDE SEQUENCE</scope>
    <source>
        <strain evidence="15">Chongqing</strain>
    </source>
</reference>
<keyword evidence="12" id="KW-0807">Transducer</keyword>
<name>A0AAD5AHX1_SILAS</name>
<keyword evidence="16" id="KW-1185">Reference proteome</keyword>
<feature type="transmembrane region" description="Helical" evidence="13">
    <location>
        <begin position="24"/>
        <end position="50"/>
    </location>
</feature>
<dbReference type="PRINTS" id="PR00237">
    <property type="entry name" value="GPCRRHODOPSN"/>
</dbReference>
<dbReference type="InterPro" id="IPR017452">
    <property type="entry name" value="GPCR_Rhodpsn_7TM"/>
</dbReference>
<evidence type="ECO:0000256" key="2">
    <source>
        <dbReference type="ARBA" id="ARBA00022475"/>
    </source>
</evidence>
<evidence type="ECO:0000256" key="4">
    <source>
        <dbReference type="ARBA" id="ARBA00022692"/>
    </source>
</evidence>
<evidence type="ECO:0000256" key="1">
    <source>
        <dbReference type="ARBA" id="ARBA00004651"/>
    </source>
</evidence>
<comment type="subcellular location">
    <subcellularLocation>
        <location evidence="1">Cell membrane</location>
        <topology evidence="1">Multi-pass membrane protein</topology>
    </subcellularLocation>
</comment>
<evidence type="ECO:0000256" key="10">
    <source>
        <dbReference type="ARBA" id="ARBA00023170"/>
    </source>
</evidence>
<feature type="domain" description="G-protein coupled receptors family 1 profile" evidence="14">
    <location>
        <begin position="40"/>
        <end position="290"/>
    </location>
</feature>
<keyword evidence="5" id="KW-0552">Olfaction</keyword>
<feature type="transmembrane region" description="Helical" evidence="13">
    <location>
        <begin position="200"/>
        <end position="223"/>
    </location>
</feature>
<dbReference type="InterPro" id="IPR050939">
    <property type="entry name" value="Olfactory_GPCR1"/>
</dbReference>
<organism evidence="15 16">
    <name type="scientific">Silurus asotus</name>
    <name type="common">Amur catfish</name>
    <name type="synonym">Parasilurus asotus</name>
    <dbReference type="NCBI Taxonomy" id="30991"/>
    <lineage>
        <taxon>Eukaryota</taxon>
        <taxon>Metazoa</taxon>
        <taxon>Chordata</taxon>
        <taxon>Craniata</taxon>
        <taxon>Vertebrata</taxon>
        <taxon>Euteleostomi</taxon>
        <taxon>Actinopterygii</taxon>
        <taxon>Neopterygii</taxon>
        <taxon>Teleostei</taxon>
        <taxon>Ostariophysi</taxon>
        <taxon>Siluriformes</taxon>
        <taxon>Siluridae</taxon>
        <taxon>Silurus</taxon>
    </lineage>
</organism>
<evidence type="ECO:0000256" key="7">
    <source>
        <dbReference type="ARBA" id="ARBA00023040"/>
    </source>
</evidence>
<dbReference type="Pfam" id="PF13853">
    <property type="entry name" value="7tm_4"/>
    <property type="match status" value="1"/>
</dbReference>
<keyword evidence="11" id="KW-0325">Glycoprotein</keyword>
<keyword evidence="10 15" id="KW-0675">Receptor</keyword>
<keyword evidence="6 13" id="KW-1133">Transmembrane helix</keyword>
<evidence type="ECO:0000256" key="3">
    <source>
        <dbReference type="ARBA" id="ARBA00022606"/>
    </source>
</evidence>
<dbReference type="SUPFAM" id="SSF81321">
    <property type="entry name" value="Family A G protein-coupled receptor-like"/>
    <property type="match status" value="1"/>
</dbReference>
<evidence type="ECO:0000256" key="6">
    <source>
        <dbReference type="ARBA" id="ARBA00022989"/>
    </source>
</evidence>
<feature type="transmembrane region" description="Helical" evidence="13">
    <location>
        <begin position="140"/>
        <end position="163"/>
    </location>
</feature>
<dbReference type="FunFam" id="1.20.1070.10:FF:000024">
    <property type="entry name" value="Olfactory receptor"/>
    <property type="match status" value="1"/>
</dbReference>
<feature type="non-terminal residue" evidence="15">
    <location>
        <position position="1"/>
    </location>
</feature>
<keyword evidence="2" id="KW-1003">Cell membrane</keyword>
<evidence type="ECO:0000256" key="13">
    <source>
        <dbReference type="SAM" id="Phobius"/>
    </source>
</evidence>
<feature type="transmembrane region" description="Helical" evidence="13">
    <location>
        <begin position="235"/>
        <end position="262"/>
    </location>
</feature>
<dbReference type="PANTHER" id="PTHR24242:SF359">
    <property type="entry name" value="ODORANT RECEPTOR-RELATED"/>
    <property type="match status" value="1"/>
</dbReference>
<dbReference type="PRINTS" id="PR00245">
    <property type="entry name" value="OLFACTORYR"/>
</dbReference>
<sequence>DQNISRKKIDQFVLTGFDTLEKPVIVGCVILTAYIVAMLANLANICFIVVDKRLHQPMYLFICNLAIVDMLYCTCSCPTMIGILIVGYKTITYISCLFQMYGFSLCFVMEVFIISVMAFDRLIAIIKPLHYHVILTNVRSIILTFLMWILGFVAISIVPVTVIPLPLCSSTVKYVFCDYAAVVRTSCIDPTPYFDLISSFTFILMFGTFSFICLTYLKIVIVVVKMTLKGSRTKVFHTCLSHLIVIICYYGPTFILLVLTRFGVVLSLEERNGLRVGTILGPALVNPFIYSLRTKEIRNKIIQIVTKVGPTE</sequence>
<dbReference type="InterPro" id="IPR000725">
    <property type="entry name" value="Olfact_rcpt"/>
</dbReference>
<dbReference type="GO" id="GO:0004984">
    <property type="term" value="F:olfactory receptor activity"/>
    <property type="evidence" value="ECO:0007669"/>
    <property type="project" value="InterPro"/>
</dbReference>
<feature type="transmembrane region" description="Helical" evidence="13">
    <location>
        <begin position="274"/>
        <end position="292"/>
    </location>
</feature>
<comment type="caution">
    <text evidence="15">The sequence shown here is derived from an EMBL/GenBank/DDBJ whole genome shotgun (WGS) entry which is preliminary data.</text>
</comment>
<dbReference type="PANTHER" id="PTHR24242">
    <property type="entry name" value="G-PROTEIN COUPLED RECEPTOR"/>
    <property type="match status" value="1"/>
</dbReference>
<evidence type="ECO:0000259" key="14">
    <source>
        <dbReference type="PROSITE" id="PS50262"/>
    </source>
</evidence>
<evidence type="ECO:0000256" key="12">
    <source>
        <dbReference type="ARBA" id="ARBA00023224"/>
    </source>
</evidence>
<proteinExistence type="predicted"/>